<name>A0A2U1TXH8_9GAMM</name>
<dbReference type="AlphaFoldDB" id="A0A2U1TXH8"/>
<accession>A0A2U1TXH8</accession>
<gene>
    <name evidence="1" type="ORF">B4923_04105</name>
</gene>
<dbReference type="RefSeq" id="WP_109053107.1">
    <property type="nucleotide sequence ID" value="NZ_QDKJ01000003.1"/>
</dbReference>
<evidence type="ECO:0000313" key="2">
    <source>
        <dbReference type="Proteomes" id="UP000245138"/>
    </source>
</evidence>
<protein>
    <recommendedName>
        <fullName evidence="3">Neutral/alkaline non-lysosomal ceramidase N-terminal domain-containing protein</fullName>
    </recommendedName>
</protein>
<sequence>MQSRREFLITGLGIGISALLRPIATSAGTTNMAKLRAGAGRANIVFSDDLYPLDGFVGEHDPLAARVLLLDDGSKRMCVTVIDLTSIPEEIITAMKSLLTAVTGVPAENAIICASHTFSTPHVFSAGEAPAGTDTARNDAMRGAFETALRVAAMQAIATLQPARLGFGSGTSRVNINRDAPTSHGWWLGANEAGFTDPFLGVLRVNSLDGKPLAILMNFSVQSSITDGSQRETGGRLISADLAGAAARYVETHYGSDAVALFLVGAAGDQAPYLQANRHVVNEDGSVGQIDLHEAGFILVDLLGERLGADVVRIARHIVMEPATTLDIRRESIEVTSQDFSPGDKPVGPVIAFDYKIGEKQTVPVVLIRIGDMALVGMQPELAASIGAQIRANSPYRQTMVATMVDGAAKYMPDSQSYDRFTYEARSSPYAKGAAEAAAAAIISKLKQMDNIKN</sequence>
<evidence type="ECO:0008006" key="3">
    <source>
        <dbReference type="Google" id="ProtNLM"/>
    </source>
</evidence>
<evidence type="ECO:0000313" key="1">
    <source>
        <dbReference type="EMBL" id="PWC14105.1"/>
    </source>
</evidence>
<reference evidence="1 2" key="1">
    <citation type="submission" date="2018-04" db="EMBL/GenBank/DDBJ databases">
        <title>Brenneria corticis sp.nov.</title>
        <authorList>
            <person name="Li Y."/>
        </authorList>
    </citation>
    <scope>NUCLEOTIDE SEQUENCE [LARGE SCALE GENOMIC DNA]</scope>
    <source>
        <strain evidence="1 2">LMG 27715</strain>
    </source>
</reference>
<organism evidence="1 2">
    <name type="scientific">Brenneria roseae subsp. americana</name>
    <dbReference type="NCBI Taxonomy" id="1508507"/>
    <lineage>
        <taxon>Bacteria</taxon>
        <taxon>Pseudomonadati</taxon>
        <taxon>Pseudomonadota</taxon>
        <taxon>Gammaproteobacteria</taxon>
        <taxon>Enterobacterales</taxon>
        <taxon>Pectobacteriaceae</taxon>
        <taxon>Brenneria</taxon>
    </lineage>
</organism>
<keyword evidence="2" id="KW-1185">Reference proteome</keyword>
<dbReference type="Proteomes" id="UP000245138">
    <property type="component" value="Unassembled WGS sequence"/>
</dbReference>
<comment type="caution">
    <text evidence="1">The sequence shown here is derived from an EMBL/GenBank/DDBJ whole genome shotgun (WGS) entry which is preliminary data.</text>
</comment>
<dbReference type="EMBL" id="QDKJ01000003">
    <property type="protein sequence ID" value="PWC14105.1"/>
    <property type="molecule type" value="Genomic_DNA"/>
</dbReference>
<proteinExistence type="predicted"/>
<dbReference type="OrthoDB" id="2339720at2"/>